<dbReference type="Proteomes" id="UP000285301">
    <property type="component" value="Unassembled WGS sequence"/>
</dbReference>
<dbReference type="InterPro" id="IPR005026">
    <property type="entry name" value="SAPAP"/>
</dbReference>
<reference evidence="2 3" key="1">
    <citation type="journal article" date="2018" name="Gigascience">
        <title>Genomes of trombidid mites reveal novel predicted allergens and laterally-transferred genes associated with secondary metabolism.</title>
        <authorList>
            <person name="Dong X."/>
            <person name="Chaisiri K."/>
            <person name="Xia D."/>
            <person name="Armstrong S.D."/>
            <person name="Fang Y."/>
            <person name="Donnelly M.J."/>
            <person name="Kadowaki T."/>
            <person name="McGarry J.W."/>
            <person name="Darby A.C."/>
            <person name="Makepeace B.L."/>
        </authorList>
    </citation>
    <scope>NUCLEOTIDE SEQUENCE [LARGE SCALE GENOMIC DNA]</scope>
    <source>
        <strain evidence="2">UoL-WK</strain>
    </source>
</reference>
<evidence type="ECO:0000313" key="2">
    <source>
        <dbReference type="EMBL" id="RWS02709.1"/>
    </source>
</evidence>
<organism evidence="2 3">
    <name type="scientific">Dinothrombium tinctorium</name>
    <dbReference type="NCBI Taxonomy" id="1965070"/>
    <lineage>
        <taxon>Eukaryota</taxon>
        <taxon>Metazoa</taxon>
        <taxon>Ecdysozoa</taxon>
        <taxon>Arthropoda</taxon>
        <taxon>Chelicerata</taxon>
        <taxon>Arachnida</taxon>
        <taxon>Acari</taxon>
        <taxon>Acariformes</taxon>
        <taxon>Trombidiformes</taxon>
        <taxon>Prostigmata</taxon>
        <taxon>Anystina</taxon>
        <taxon>Parasitengona</taxon>
        <taxon>Trombidioidea</taxon>
        <taxon>Trombidiidae</taxon>
        <taxon>Dinothrombium</taxon>
    </lineage>
</organism>
<protein>
    <submittedName>
        <fullName evidence="2">Uncharacterized protein</fullName>
    </submittedName>
</protein>
<dbReference type="EMBL" id="NCKU01007338">
    <property type="protein sequence ID" value="RWS02709.1"/>
    <property type="molecule type" value="Genomic_DNA"/>
</dbReference>
<dbReference type="PANTHER" id="PTHR12353:SF1">
    <property type="entry name" value="DISKS LARGE-ASSOCIATED PROTEIN 5"/>
    <property type="match status" value="1"/>
</dbReference>
<dbReference type="PANTHER" id="PTHR12353">
    <property type="entry name" value="DISKS LARGE-ASSOCIATED PROTEIN DAP SAP90/PSD-95-ASSOCIATED PROTEIN"/>
    <property type="match status" value="1"/>
</dbReference>
<dbReference type="STRING" id="1965070.A0A443QI70"/>
<sequence length="189" mass="21369">MDTLCEKWSTIEANESIPEDVIGQINSTKGQANLLVSQRFNQFNGLIKDCENKTGFKEITALDLQGFWDMIYFQIEDVNKKFEKLEELRANQWKEKNIASKNEKNCSKKLTKNGMVKTVRSTSGLRDHIMKARAKISKCSSAGELQVTTDVEAETDSAFSSISSNDFPSDTYHVEIRENGHGNAIKELH</sequence>
<dbReference type="GO" id="GO:0051642">
    <property type="term" value="P:centrosome localization"/>
    <property type="evidence" value="ECO:0007669"/>
    <property type="project" value="TreeGrafter"/>
</dbReference>
<dbReference type="GO" id="GO:0008017">
    <property type="term" value="F:microtubule binding"/>
    <property type="evidence" value="ECO:0007669"/>
    <property type="project" value="TreeGrafter"/>
</dbReference>
<dbReference type="GO" id="GO:0005737">
    <property type="term" value="C:cytoplasm"/>
    <property type="evidence" value="ECO:0007669"/>
    <property type="project" value="TreeGrafter"/>
</dbReference>
<dbReference type="GO" id="GO:0005634">
    <property type="term" value="C:nucleus"/>
    <property type="evidence" value="ECO:0007669"/>
    <property type="project" value="TreeGrafter"/>
</dbReference>
<proteinExistence type="inferred from homology"/>
<evidence type="ECO:0000256" key="1">
    <source>
        <dbReference type="ARBA" id="ARBA00008839"/>
    </source>
</evidence>
<comment type="caution">
    <text evidence="2">The sequence shown here is derived from an EMBL/GenBank/DDBJ whole genome shotgun (WGS) entry which is preliminary data.</text>
</comment>
<dbReference type="GO" id="GO:0051382">
    <property type="term" value="P:kinetochore assembly"/>
    <property type="evidence" value="ECO:0007669"/>
    <property type="project" value="TreeGrafter"/>
</dbReference>
<dbReference type="AlphaFoldDB" id="A0A443QI70"/>
<dbReference type="GO" id="GO:0007059">
    <property type="term" value="P:chromosome segregation"/>
    <property type="evidence" value="ECO:0007669"/>
    <property type="project" value="TreeGrafter"/>
</dbReference>
<dbReference type="GO" id="GO:0023052">
    <property type="term" value="P:signaling"/>
    <property type="evidence" value="ECO:0007669"/>
    <property type="project" value="InterPro"/>
</dbReference>
<dbReference type="OrthoDB" id="10023951at2759"/>
<dbReference type="GO" id="GO:0031616">
    <property type="term" value="C:spindle pole centrosome"/>
    <property type="evidence" value="ECO:0007669"/>
    <property type="project" value="TreeGrafter"/>
</dbReference>
<accession>A0A443QI70</accession>
<dbReference type="GO" id="GO:0007052">
    <property type="term" value="P:mitotic spindle organization"/>
    <property type="evidence" value="ECO:0007669"/>
    <property type="project" value="TreeGrafter"/>
</dbReference>
<dbReference type="Pfam" id="PF03359">
    <property type="entry name" value="GKAP"/>
    <property type="match status" value="1"/>
</dbReference>
<gene>
    <name evidence="2" type="ORF">B4U79_01960</name>
</gene>
<name>A0A443QI70_9ACAR</name>
<comment type="similarity">
    <text evidence="1">Belongs to the SAPAP family.</text>
</comment>
<keyword evidence="3" id="KW-1185">Reference proteome</keyword>
<evidence type="ECO:0000313" key="3">
    <source>
        <dbReference type="Proteomes" id="UP000285301"/>
    </source>
</evidence>
<dbReference type="GO" id="GO:0007346">
    <property type="term" value="P:regulation of mitotic cell cycle"/>
    <property type="evidence" value="ECO:0007669"/>
    <property type="project" value="TreeGrafter"/>
</dbReference>